<dbReference type="InterPro" id="IPR036279">
    <property type="entry name" value="5-3_exonuclease_C_sf"/>
</dbReference>
<dbReference type="PANTHER" id="PTHR10133">
    <property type="entry name" value="DNA POLYMERASE I"/>
    <property type="match status" value="1"/>
</dbReference>
<dbReference type="InterPro" id="IPR020046">
    <property type="entry name" value="5-3_exonucl_a-hlix_arch_N"/>
</dbReference>
<dbReference type="FunFam" id="3.40.50.1010:FF:000001">
    <property type="entry name" value="DNA polymerase I"/>
    <property type="match status" value="1"/>
</dbReference>
<evidence type="ECO:0000259" key="20">
    <source>
        <dbReference type="SMART" id="SM00475"/>
    </source>
</evidence>
<dbReference type="InterPro" id="IPR002562">
    <property type="entry name" value="3'-5'_exonuclease_dom"/>
</dbReference>
<comment type="subunit">
    <text evidence="2">Single-chain monomer with multiple functions.</text>
</comment>
<dbReference type="Proteomes" id="UP000023795">
    <property type="component" value="Unassembled WGS sequence"/>
</dbReference>
<evidence type="ECO:0000256" key="10">
    <source>
        <dbReference type="ARBA" id="ARBA00022801"/>
    </source>
</evidence>
<dbReference type="Pfam" id="PF01612">
    <property type="entry name" value="DNA_pol_A_exo1"/>
    <property type="match status" value="1"/>
</dbReference>
<keyword evidence="9 17" id="KW-0227">DNA damage</keyword>
<keyword evidence="14 17" id="KW-0234">DNA repair</keyword>
<proteinExistence type="inferred from homology"/>
<comment type="caution">
    <text evidence="22">The sequence shown here is derived from an EMBL/GenBank/DDBJ whole genome shotgun (WGS) entry which is preliminary data.</text>
</comment>
<dbReference type="CDD" id="cd06139">
    <property type="entry name" value="DNA_polA_I_Ecoli_like_exo"/>
    <property type="match status" value="1"/>
</dbReference>
<dbReference type="CDD" id="cd08637">
    <property type="entry name" value="DNA_pol_A_pol_I_C"/>
    <property type="match status" value="1"/>
</dbReference>
<dbReference type="eggNOG" id="COG0258">
    <property type="taxonomic scope" value="Bacteria"/>
</dbReference>
<dbReference type="Pfam" id="PF00476">
    <property type="entry name" value="DNA_pol_A"/>
    <property type="match status" value="1"/>
</dbReference>
<keyword evidence="6 17" id="KW-0548">Nucleotidyltransferase</keyword>
<evidence type="ECO:0000256" key="16">
    <source>
        <dbReference type="NCBIfam" id="TIGR00593"/>
    </source>
</evidence>
<dbReference type="InterPro" id="IPR002421">
    <property type="entry name" value="5-3_exonuclease"/>
</dbReference>
<keyword evidence="8" id="KW-0540">Nuclease</keyword>
<dbReference type="Gene3D" id="3.30.420.10">
    <property type="entry name" value="Ribonuclease H-like superfamily/Ribonuclease H"/>
    <property type="match status" value="1"/>
</dbReference>
<dbReference type="RefSeq" id="WP_009501378.1">
    <property type="nucleotide sequence ID" value="NZ_ANIN01000001.1"/>
</dbReference>
<dbReference type="Gene3D" id="3.40.50.1010">
    <property type="entry name" value="5'-nuclease"/>
    <property type="match status" value="1"/>
</dbReference>
<evidence type="ECO:0000256" key="11">
    <source>
        <dbReference type="ARBA" id="ARBA00022839"/>
    </source>
</evidence>
<keyword evidence="7 17" id="KW-0235">DNA replication</keyword>
<dbReference type="Gene3D" id="1.10.150.20">
    <property type="entry name" value="5' to 3' exonuclease, C-terminal subdomain"/>
    <property type="match status" value="2"/>
</dbReference>
<dbReference type="InterPro" id="IPR002298">
    <property type="entry name" value="DNA_polymerase_A"/>
</dbReference>
<dbReference type="FunFam" id="1.10.150.20:FF:000002">
    <property type="entry name" value="DNA polymerase I"/>
    <property type="match status" value="1"/>
</dbReference>
<gene>
    <name evidence="17" type="primary">polA</name>
    <name evidence="22" type="ORF">MOMA_01165</name>
</gene>
<keyword evidence="13 17" id="KW-0238">DNA-binding</keyword>
<accession>L2F871</accession>
<evidence type="ECO:0000256" key="1">
    <source>
        <dbReference type="ARBA" id="ARBA00007705"/>
    </source>
</evidence>
<dbReference type="Gene3D" id="1.20.1060.10">
    <property type="entry name" value="Taq DNA Polymerase, Chain T, domain 4"/>
    <property type="match status" value="1"/>
</dbReference>
<dbReference type="PANTHER" id="PTHR10133:SF27">
    <property type="entry name" value="DNA POLYMERASE NU"/>
    <property type="match status" value="1"/>
</dbReference>
<dbReference type="AlphaFoldDB" id="L2F871"/>
<dbReference type="Pfam" id="PF01367">
    <property type="entry name" value="5_3_exonuc"/>
    <property type="match status" value="1"/>
</dbReference>
<keyword evidence="12 17" id="KW-0239">DNA-directed DNA polymerase</keyword>
<evidence type="ECO:0000256" key="17">
    <source>
        <dbReference type="RuleBase" id="RU004460"/>
    </source>
</evidence>
<dbReference type="CDD" id="cd09859">
    <property type="entry name" value="PIN_53EXO"/>
    <property type="match status" value="1"/>
</dbReference>
<keyword evidence="11 17" id="KW-0269">Exonuclease</keyword>
<reference evidence="22 23" key="1">
    <citation type="journal article" date="2013" name="Genome Announc.">
        <title>Genome Sequence of Moraxella macacae 0408225, a Novel Bacterial Species Isolated from a Cynomolgus Macaque with Epistaxis.</title>
        <authorList>
            <person name="Ladner J.T."/>
            <person name="Whitehouse C.A."/>
            <person name="Koroleva G.I."/>
            <person name="Palacios G.F."/>
        </authorList>
    </citation>
    <scope>NUCLEOTIDE SEQUENCE [LARGE SCALE GENOMIC DNA]</scope>
    <source>
        <strain evidence="22 23">0408225</strain>
    </source>
</reference>
<evidence type="ECO:0000256" key="7">
    <source>
        <dbReference type="ARBA" id="ARBA00022705"/>
    </source>
</evidence>
<dbReference type="GO" id="GO:0006261">
    <property type="term" value="P:DNA-templated DNA replication"/>
    <property type="evidence" value="ECO:0007669"/>
    <property type="project" value="UniProtKB-UniRule"/>
</dbReference>
<evidence type="ECO:0000256" key="4">
    <source>
        <dbReference type="ARBA" id="ARBA00020311"/>
    </source>
</evidence>
<feature type="domain" description="DNA-directed DNA polymerase family A palm" evidence="21">
    <location>
        <begin position="689"/>
        <end position="893"/>
    </location>
</feature>
<comment type="catalytic activity">
    <reaction evidence="15 17">
        <text>DNA(n) + a 2'-deoxyribonucleoside 5'-triphosphate = DNA(n+1) + diphosphate</text>
        <dbReference type="Rhea" id="RHEA:22508"/>
        <dbReference type="Rhea" id="RHEA-COMP:17339"/>
        <dbReference type="Rhea" id="RHEA-COMP:17340"/>
        <dbReference type="ChEBI" id="CHEBI:33019"/>
        <dbReference type="ChEBI" id="CHEBI:61560"/>
        <dbReference type="ChEBI" id="CHEBI:173112"/>
        <dbReference type="EC" id="2.7.7.7"/>
    </reaction>
</comment>
<dbReference type="EMBL" id="ANIN01000001">
    <property type="protein sequence ID" value="ELA08976.1"/>
    <property type="molecule type" value="Genomic_DNA"/>
</dbReference>
<evidence type="ECO:0000256" key="6">
    <source>
        <dbReference type="ARBA" id="ARBA00022695"/>
    </source>
</evidence>
<dbReference type="SUPFAM" id="SSF88723">
    <property type="entry name" value="PIN domain-like"/>
    <property type="match status" value="1"/>
</dbReference>
<dbReference type="SUPFAM" id="SSF47807">
    <property type="entry name" value="5' to 3' exonuclease, C-terminal subdomain"/>
    <property type="match status" value="1"/>
</dbReference>
<dbReference type="InterPro" id="IPR029060">
    <property type="entry name" value="PIN-like_dom_sf"/>
</dbReference>
<keyword evidence="5 17" id="KW-0808">Transferase</keyword>
<organism evidence="22 23">
    <name type="scientific">Moraxella macacae 0408225</name>
    <dbReference type="NCBI Taxonomy" id="1230338"/>
    <lineage>
        <taxon>Bacteria</taxon>
        <taxon>Pseudomonadati</taxon>
        <taxon>Pseudomonadota</taxon>
        <taxon>Gammaproteobacteria</taxon>
        <taxon>Moraxellales</taxon>
        <taxon>Moraxellaceae</taxon>
        <taxon>Moraxella</taxon>
    </lineage>
</organism>
<evidence type="ECO:0000256" key="13">
    <source>
        <dbReference type="ARBA" id="ARBA00023125"/>
    </source>
</evidence>
<dbReference type="InterPro" id="IPR019760">
    <property type="entry name" value="DNA-dir_DNA_pol_A_CS"/>
</dbReference>
<dbReference type="Gene3D" id="3.30.70.370">
    <property type="match status" value="1"/>
</dbReference>
<dbReference type="InterPro" id="IPR043502">
    <property type="entry name" value="DNA/RNA_pol_sf"/>
</dbReference>
<dbReference type="SUPFAM" id="SSF53098">
    <property type="entry name" value="Ribonuclease H-like"/>
    <property type="match status" value="1"/>
</dbReference>
<dbReference type="NCBIfam" id="NF004397">
    <property type="entry name" value="PRK05755.1"/>
    <property type="match status" value="1"/>
</dbReference>
<feature type="domain" description="5'-3' exonuclease" evidence="20">
    <location>
        <begin position="18"/>
        <end position="274"/>
    </location>
</feature>
<dbReference type="InterPro" id="IPR008918">
    <property type="entry name" value="HhH2"/>
</dbReference>
<evidence type="ECO:0000256" key="5">
    <source>
        <dbReference type="ARBA" id="ARBA00022679"/>
    </source>
</evidence>
<dbReference type="InterPro" id="IPR001098">
    <property type="entry name" value="DNA-dir_DNA_pol_A_palm_dom"/>
</dbReference>
<evidence type="ECO:0000256" key="12">
    <source>
        <dbReference type="ARBA" id="ARBA00022932"/>
    </source>
</evidence>
<dbReference type="FunFam" id="1.10.150.20:FF:000003">
    <property type="entry name" value="DNA polymerase I"/>
    <property type="match status" value="1"/>
</dbReference>
<evidence type="ECO:0000256" key="2">
    <source>
        <dbReference type="ARBA" id="ARBA00011541"/>
    </source>
</evidence>
<dbReference type="PATRIC" id="fig|1230338.3.peg.256"/>
<dbReference type="CDD" id="cd09898">
    <property type="entry name" value="H3TH_53EXO"/>
    <property type="match status" value="1"/>
</dbReference>
<dbReference type="GO" id="GO:0006302">
    <property type="term" value="P:double-strand break repair"/>
    <property type="evidence" value="ECO:0007669"/>
    <property type="project" value="TreeGrafter"/>
</dbReference>
<evidence type="ECO:0000256" key="15">
    <source>
        <dbReference type="ARBA" id="ARBA00049244"/>
    </source>
</evidence>
<dbReference type="GO" id="GO:0008409">
    <property type="term" value="F:5'-3' exonuclease activity"/>
    <property type="evidence" value="ECO:0007669"/>
    <property type="project" value="UniProtKB-UniRule"/>
</dbReference>
<dbReference type="SUPFAM" id="SSF56672">
    <property type="entry name" value="DNA/RNA polymerases"/>
    <property type="match status" value="1"/>
</dbReference>
<keyword evidence="10 17" id="KW-0378">Hydrolase</keyword>
<evidence type="ECO:0000256" key="18">
    <source>
        <dbReference type="SAM" id="MobiDB-lite"/>
    </source>
</evidence>
<dbReference type="NCBIfam" id="TIGR00593">
    <property type="entry name" value="pola"/>
    <property type="match status" value="1"/>
</dbReference>
<name>L2F871_9GAMM</name>
<keyword evidence="23" id="KW-1185">Reference proteome</keyword>
<evidence type="ECO:0000256" key="14">
    <source>
        <dbReference type="ARBA" id="ARBA00023204"/>
    </source>
</evidence>
<dbReference type="GO" id="GO:0003887">
    <property type="term" value="F:DNA-directed DNA polymerase activity"/>
    <property type="evidence" value="ECO:0007669"/>
    <property type="project" value="UniProtKB-UniRule"/>
</dbReference>
<dbReference type="SMART" id="SM00474">
    <property type="entry name" value="35EXOc"/>
    <property type="match status" value="1"/>
</dbReference>
<evidence type="ECO:0000256" key="8">
    <source>
        <dbReference type="ARBA" id="ARBA00022722"/>
    </source>
</evidence>
<dbReference type="FunFam" id="1.20.1060.10:FF:000001">
    <property type="entry name" value="DNA polymerase I"/>
    <property type="match status" value="1"/>
</dbReference>
<evidence type="ECO:0000256" key="9">
    <source>
        <dbReference type="ARBA" id="ARBA00022763"/>
    </source>
</evidence>
<feature type="region of interest" description="Disordered" evidence="18">
    <location>
        <begin position="308"/>
        <end position="332"/>
    </location>
</feature>
<dbReference type="EC" id="2.7.7.7" evidence="3 16"/>
<dbReference type="PRINTS" id="PR00868">
    <property type="entry name" value="DNAPOLI"/>
</dbReference>
<evidence type="ECO:0000259" key="21">
    <source>
        <dbReference type="SMART" id="SM00482"/>
    </source>
</evidence>
<dbReference type="PROSITE" id="PS00447">
    <property type="entry name" value="DNA_POLYMERASE_A"/>
    <property type="match status" value="1"/>
</dbReference>
<evidence type="ECO:0000313" key="22">
    <source>
        <dbReference type="EMBL" id="ELA08976.1"/>
    </source>
</evidence>
<dbReference type="STRING" id="1230338.MOMA_01165"/>
<dbReference type="InterPro" id="IPR018320">
    <property type="entry name" value="DNA_polymerase_1"/>
</dbReference>
<protein>
    <recommendedName>
        <fullName evidence="4 16">DNA polymerase I</fullName>
        <ecNumber evidence="3 16">2.7.7.7</ecNumber>
    </recommendedName>
</protein>
<dbReference type="GO" id="GO:0003677">
    <property type="term" value="F:DNA binding"/>
    <property type="evidence" value="ECO:0007669"/>
    <property type="project" value="UniProtKB-UniRule"/>
</dbReference>
<dbReference type="SMART" id="SM00482">
    <property type="entry name" value="POLAc"/>
    <property type="match status" value="1"/>
</dbReference>
<dbReference type="SMART" id="SM00279">
    <property type="entry name" value="HhH2"/>
    <property type="match status" value="1"/>
</dbReference>
<sequence>MTQQPTALLDTSHVNFEQPPFVLIDGSYYLFRTFHALPIDMKNSQGLHTNAIRGTLNAINKLINRYQPTHMAIAFDTKSPTFRHKLSAIYKGDRPKMPEELAEQIPYIHRMIQTLGIKLLCQEGVEADDIIGTLAHKACKQGHHVIISTGDKDMCQLVNNAILVENSFDDKRYNVQGVQEKFGVAPYQIVDYLTLMGDASDGIQGVAGIGEVTAKKLLTEYHTIDNILANIDKLKGKQKQTLIDSTDSIRLDKKLATIITDLDLVTDWNEFKLPTDPSFNFAQKTAIFTELEFKAELKSLEKLANQADQPLSNKPTLNQKANKQPTTKTNHTTIDNEEDFLNLVRQLERTTCFVIATTTTNLNWQTAHLTGLAFAFNPHHAYYIPINHVNDVGERLKSQLSADFVLSKLKNLLENPNIAKIGHHLKYDSHILANYGINLAKDLANWQTDIMLASYVLNTVATRHDLDDLARHYLHKTITNFTDLVGKGAKQMSFAKVDLAVASQYACENTIITWQLFELFNKQLTANDKQLLHKIEMPIAQILCHMEDAGILLDKSFLTKLSVEFDRQIQQLESTAHAQAGETFNLASPKQLGEILFDKLKLPGGKKTKTGQYSTSEQMLIKIDHELVDTILAYRGLAKLKSTYTDTLAKASDSQNRVHTSYHQALTSTGRLSSTNPNLQNIPIRSHTGRLIRQAFIAPTGRKIVSADYSQIELRLMAHFANDPALILAFNEGHDIHRATASEILNKPFDAITNEERRQAKAVNFGLLYGMSEFGLAKQLRLNKQQAQDYIRRYFSRYPAVKSYMQATRRLAYEQGFVTTILGRKIHIPNLENSNALIRQAAERGAINAPLQGSASDIIKLAMLAVDDILPKDKTKMLLQVHDELIFEADEHKAYEIGELIKNTMQNVFCDTAKKLGWQVDFAVPLLVEVGVGDNWDSAH</sequence>
<comment type="function">
    <text evidence="17">In addition to polymerase activity, this DNA polymerase exhibits 3'-5' and 5'-3' exonuclease activity.</text>
</comment>
<dbReference type="InterPro" id="IPR036397">
    <property type="entry name" value="RNaseH_sf"/>
</dbReference>
<dbReference type="GO" id="GO:0008408">
    <property type="term" value="F:3'-5' exonuclease activity"/>
    <property type="evidence" value="ECO:0007669"/>
    <property type="project" value="UniProtKB-UniRule"/>
</dbReference>
<feature type="domain" description="3'-5' exonuclease" evidence="19">
    <location>
        <begin position="331"/>
        <end position="525"/>
    </location>
</feature>
<dbReference type="InterPro" id="IPR012337">
    <property type="entry name" value="RNaseH-like_sf"/>
</dbReference>
<evidence type="ECO:0000313" key="23">
    <source>
        <dbReference type="Proteomes" id="UP000023795"/>
    </source>
</evidence>
<dbReference type="SMART" id="SM00475">
    <property type="entry name" value="53EXOc"/>
    <property type="match status" value="1"/>
</dbReference>
<dbReference type="OrthoDB" id="9806424at2"/>
<dbReference type="Pfam" id="PF02739">
    <property type="entry name" value="5_3_exonuc_N"/>
    <property type="match status" value="1"/>
</dbReference>
<dbReference type="InterPro" id="IPR020045">
    <property type="entry name" value="DNA_polI_H3TH"/>
</dbReference>
<comment type="similarity">
    <text evidence="1 17">Belongs to the DNA polymerase type-A family.</text>
</comment>
<evidence type="ECO:0000259" key="19">
    <source>
        <dbReference type="SMART" id="SM00474"/>
    </source>
</evidence>
<dbReference type="eggNOG" id="COG0749">
    <property type="taxonomic scope" value="Bacteria"/>
</dbReference>
<evidence type="ECO:0000256" key="3">
    <source>
        <dbReference type="ARBA" id="ARBA00012417"/>
    </source>
</evidence>